<sequence length="812" mass="92844">MLLYRVTSTGQRFALHSHSFRQGSILWKPRGCFQSFGHWSAHSFPPQASPNLLTPVTNDRLPSQGQVPLTDLDIASLSPDVVPGEEATATASSGTDTPPPADDDTQTRLNQVVSDTIEKIEHVAHLHDILPDHSRFKQLTDPRDADTAWETYQSLSVEDKEELTVDEYNYLLWCQRFTSPGTMLHRRRLLFTALMSRADKERTLTATTTTTADDANEVETESVTEPCPDKGNISDATPLRPNLASFRLMLSTLTHHKQIPNAEQLFRSMTEWGVQPDQATYCILMNGHYQHSRPFLPKVVALFREMEAQGIVPDDLSYFIVIRACMSRYDLEQGQMFYKEMLTRGVQPTAAILAILATAFLQKGQVQRAQSYMAEIGQLKNNADRMAASRLWSTLFLVTRRTLSDQQLADLFVQMLRSGLYPSKLILHRLDMDPMEILELMQREQVKIHPSTYTTLLYNLLKLRDFRKASQILDHMRENKVEAHSYFYNALIDTFVHAGQMAPAFRLYDEMMAKNIQPNVATFTILLHGVTREGNLDGAVRLLSIMKEKKLMPTVDMYNAVLFHCGRLGRSELALQVHRQLLLDNLVPDIKTYEFILGAISRQQTHQRNGPQQPQRLWDLYTELHSFQLTPSNTIYHLLIPLLCRGQGFTLAWKLWQEMKASQIAPTTNLCNYLMISAEEVKDTDRVLEVWRAMVYHQVRRDPIAFKTFLTCCHRANLVETAQANLYDLLQSDHATWQLSAQNLLQLAATLALHQQWESFLTLVKRWGEFGVLMNTHTLKTILVLARNNDQSGKIVHQVAKITEEHYPETLV</sequence>
<evidence type="ECO:0000256" key="5">
    <source>
        <dbReference type="PROSITE-ProRule" id="PRU00708"/>
    </source>
</evidence>
<evidence type="ECO:0000256" key="6">
    <source>
        <dbReference type="SAM" id="MobiDB-lite"/>
    </source>
</evidence>
<dbReference type="Pfam" id="PF13812">
    <property type="entry name" value="PPR_3"/>
    <property type="match status" value="2"/>
</dbReference>
<evidence type="ECO:0000256" key="1">
    <source>
        <dbReference type="ARBA" id="ARBA00006192"/>
    </source>
</evidence>
<evidence type="ECO:0000256" key="2">
    <source>
        <dbReference type="ARBA" id="ARBA00022737"/>
    </source>
</evidence>
<keyword evidence="2" id="KW-0677">Repeat</keyword>
<dbReference type="Proteomes" id="UP001150925">
    <property type="component" value="Unassembled WGS sequence"/>
</dbReference>
<dbReference type="Pfam" id="PF13041">
    <property type="entry name" value="PPR_2"/>
    <property type="match status" value="1"/>
</dbReference>
<feature type="repeat" description="PPR" evidence="5">
    <location>
        <begin position="484"/>
        <end position="518"/>
    </location>
</feature>
<feature type="repeat" description="PPR" evidence="5">
    <location>
        <begin position="554"/>
        <end position="588"/>
    </location>
</feature>
<evidence type="ECO:0000313" key="8">
    <source>
        <dbReference type="Proteomes" id="UP001150925"/>
    </source>
</evidence>
<evidence type="ECO:0000256" key="3">
    <source>
        <dbReference type="ARBA" id="ARBA00044493"/>
    </source>
</evidence>
<dbReference type="PROSITE" id="PS51375">
    <property type="entry name" value="PPR"/>
    <property type="match status" value="8"/>
</dbReference>
<comment type="caution">
    <text evidence="7">The sequence shown here is derived from an EMBL/GenBank/DDBJ whole genome shotgun (WGS) entry which is preliminary data.</text>
</comment>
<dbReference type="InterPro" id="IPR002885">
    <property type="entry name" value="PPR_rpt"/>
</dbReference>
<gene>
    <name evidence="7" type="ORF">IWQ62_000882</name>
</gene>
<feature type="repeat" description="PPR" evidence="5">
    <location>
        <begin position="277"/>
        <end position="313"/>
    </location>
</feature>
<protein>
    <recommendedName>
        <fullName evidence="9">Pentatricopeptide repeat-containing protein</fullName>
    </recommendedName>
</protein>
<dbReference type="EMBL" id="JANBPY010000102">
    <property type="protein sequence ID" value="KAJ1969037.1"/>
    <property type="molecule type" value="Genomic_DNA"/>
</dbReference>
<organism evidence="7 8">
    <name type="scientific">Dispira parvispora</name>
    <dbReference type="NCBI Taxonomy" id="1520584"/>
    <lineage>
        <taxon>Eukaryota</taxon>
        <taxon>Fungi</taxon>
        <taxon>Fungi incertae sedis</taxon>
        <taxon>Zoopagomycota</taxon>
        <taxon>Kickxellomycotina</taxon>
        <taxon>Dimargaritomycetes</taxon>
        <taxon>Dimargaritales</taxon>
        <taxon>Dimargaritaceae</taxon>
        <taxon>Dispira</taxon>
    </lineage>
</organism>
<dbReference type="AlphaFoldDB" id="A0A9W8AZP5"/>
<accession>A0A9W8AZP5</accession>
<feature type="region of interest" description="Disordered" evidence="6">
    <location>
        <begin position="83"/>
        <end position="106"/>
    </location>
</feature>
<dbReference type="NCBIfam" id="TIGR00756">
    <property type="entry name" value="PPR"/>
    <property type="match status" value="4"/>
</dbReference>
<feature type="repeat" description="PPR" evidence="5">
    <location>
        <begin position="242"/>
        <end position="276"/>
    </location>
</feature>
<evidence type="ECO:0000256" key="4">
    <source>
        <dbReference type="ARBA" id="ARBA00044511"/>
    </source>
</evidence>
<dbReference type="InterPro" id="IPR011990">
    <property type="entry name" value="TPR-like_helical_dom_sf"/>
</dbReference>
<evidence type="ECO:0008006" key="9">
    <source>
        <dbReference type="Google" id="ProtNLM"/>
    </source>
</evidence>
<name>A0A9W8AZP5_9FUNG</name>
<dbReference type="OrthoDB" id="185373at2759"/>
<dbReference type="PANTHER" id="PTHR47447:SF17">
    <property type="entry name" value="OS12G0638900 PROTEIN"/>
    <property type="match status" value="1"/>
</dbReference>
<feature type="repeat" description="PPR" evidence="5">
    <location>
        <begin position="449"/>
        <end position="483"/>
    </location>
</feature>
<feature type="repeat" description="PPR" evidence="5">
    <location>
        <begin position="519"/>
        <end position="553"/>
    </location>
</feature>
<keyword evidence="8" id="KW-1185">Reference proteome</keyword>
<comment type="function">
    <text evidence="3">Regulates mitochondrial small subunit maturation by controlling 15S rRNA 5'-end processing. Localizes to the 5' precursor of the 15S rRNA in a position that is subsequently occupied by mS47 in the mature yeast mtSSU. Uses structure and sequence-specific RNA recognition, binding to a single-stranded region of the precursor and specifically recognizing bases -6 to -1. The exchange of Ccm1 for mS47 is coupled to the irreversible removal of precursor rRNA that is accompanied by conformational changes of the mitoribosomal proteins uS5m and mS26. These conformational changes signal completion of 5'-end rRNA processing through protection of the mature 5'-end of the 15S rRNA and stabilization of mS47. The removal of the 5' precursor together with the dissociation of Ccm1 may be catalyzed by the 5'-3' exoribonuclease Pet127. Involved in the specific removal of group I introns in mitochondrial encoded transcripts.</text>
</comment>
<evidence type="ECO:0000313" key="7">
    <source>
        <dbReference type="EMBL" id="KAJ1969037.1"/>
    </source>
</evidence>
<dbReference type="Gene3D" id="1.25.40.10">
    <property type="entry name" value="Tetratricopeptide repeat domain"/>
    <property type="match status" value="4"/>
</dbReference>
<feature type="repeat" description="PPR" evidence="5">
    <location>
        <begin position="314"/>
        <end position="348"/>
    </location>
</feature>
<reference evidence="7" key="1">
    <citation type="submission" date="2022-07" db="EMBL/GenBank/DDBJ databases">
        <title>Phylogenomic reconstructions and comparative analyses of Kickxellomycotina fungi.</title>
        <authorList>
            <person name="Reynolds N.K."/>
            <person name="Stajich J.E."/>
            <person name="Barry K."/>
            <person name="Grigoriev I.V."/>
            <person name="Crous P."/>
            <person name="Smith M.E."/>
        </authorList>
    </citation>
    <scope>NUCLEOTIDE SEQUENCE</scope>
    <source>
        <strain evidence="7">RSA 1196</strain>
    </source>
</reference>
<feature type="region of interest" description="Disordered" evidence="6">
    <location>
        <begin position="215"/>
        <end position="235"/>
    </location>
</feature>
<comment type="similarity">
    <text evidence="1">Belongs to the CCM1 family.</text>
</comment>
<comment type="subunit">
    <text evidence="4">Binds to mitochondrial small subunit 15S rRNA.</text>
</comment>
<dbReference type="PANTHER" id="PTHR47447">
    <property type="entry name" value="OS03G0856100 PROTEIN"/>
    <property type="match status" value="1"/>
</dbReference>
<feature type="repeat" description="PPR" evidence="5">
    <location>
        <begin position="632"/>
        <end position="666"/>
    </location>
</feature>
<proteinExistence type="inferred from homology"/>